<evidence type="ECO:0000256" key="7">
    <source>
        <dbReference type="SAM" id="MobiDB-lite"/>
    </source>
</evidence>
<dbReference type="AlphaFoldDB" id="A0A1E3P6T5"/>
<proteinExistence type="inferred from homology"/>
<dbReference type="GO" id="GO:0005669">
    <property type="term" value="C:transcription factor TFIID complex"/>
    <property type="evidence" value="ECO:0007669"/>
    <property type="project" value="EnsemblFungi"/>
</dbReference>
<evidence type="ECO:0000256" key="5">
    <source>
        <dbReference type="ARBA" id="ARBA00038392"/>
    </source>
</evidence>
<dbReference type="Pfam" id="PF02269">
    <property type="entry name" value="TFIID-18kDa"/>
    <property type="match status" value="1"/>
</dbReference>
<evidence type="ECO:0000256" key="1">
    <source>
        <dbReference type="ARBA" id="ARBA00004123"/>
    </source>
</evidence>
<dbReference type="Gene3D" id="1.10.20.10">
    <property type="entry name" value="Histone, subunit A"/>
    <property type="match status" value="1"/>
</dbReference>
<dbReference type="GeneID" id="30197971"/>
<keyword evidence="2" id="KW-0805">Transcription regulation</keyword>
<protein>
    <recommendedName>
        <fullName evidence="6">Transcription initiation factor TFIID subunit 13</fullName>
    </recommendedName>
</protein>
<dbReference type="GO" id="GO:0051123">
    <property type="term" value="P:RNA polymerase II preinitiation complex assembly"/>
    <property type="evidence" value="ECO:0007669"/>
    <property type="project" value="EnsemblFungi"/>
</dbReference>
<sequence length="132" mass="15124">RKRKKTKFFTNDVRSLLYAFGDVANPLPETVSTLEDILISYVIDTCHEASAYAKTTRRQKIKVEDFKFVLRRDPVKHGRVGELLSLQKVIADARKQFDNSEGKSLKNLNYEKDDDDDKDLDDLDDTANPGDD</sequence>
<evidence type="ECO:0000313" key="8">
    <source>
        <dbReference type="EMBL" id="ODQ61139.1"/>
    </source>
</evidence>
<accession>A0A1E3P6T5</accession>
<reference evidence="8 9" key="1">
    <citation type="journal article" date="2016" name="Proc. Natl. Acad. Sci. U.S.A.">
        <title>Comparative genomics of biotechnologically important yeasts.</title>
        <authorList>
            <person name="Riley R."/>
            <person name="Haridas S."/>
            <person name="Wolfe K.H."/>
            <person name="Lopes M.R."/>
            <person name="Hittinger C.T."/>
            <person name="Goeker M."/>
            <person name="Salamov A.A."/>
            <person name="Wisecaver J.H."/>
            <person name="Long T.M."/>
            <person name="Calvey C.H."/>
            <person name="Aerts A.L."/>
            <person name="Barry K.W."/>
            <person name="Choi C."/>
            <person name="Clum A."/>
            <person name="Coughlan A.Y."/>
            <person name="Deshpande S."/>
            <person name="Douglass A.P."/>
            <person name="Hanson S.J."/>
            <person name="Klenk H.-P."/>
            <person name="LaButti K.M."/>
            <person name="Lapidus A."/>
            <person name="Lindquist E.A."/>
            <person name="Lipzen A.M."/>
            <person name="Meier-Kolthoff J.P."/>
            <person name="Ohm R.A."/>
            <person name="Otillar R.P."/>
            <person name="Pangilinan J.L."/>
            <person name="Peng Y."/>
            <person name="Rokas A."/>
            <person name="Rosa C.A."/>
            <person name="Scheuner C."/>
            <person name="Sibirny A.A."/>
            <person name="Slot J.C."/>
            <person name="Stielow J.B."/>
            <person name="Sun H."/>
            <person name="Kurtzman C.P."/>
            <person name="Blackwell M."/>
            <person name="Grigoriev I.V."/>
            <person name="Jeffries T.W."/>
        </authorList>
    </citation>
    <scope>NUCLEOTIDE SEQUENCE [LARGE SCALE GENOMIC DNA]</scope>
    <source>
        <strain evidence="9">ATCC 58044 / CBS 1984 / NCYC 433 / NRRL Y-366-8</strain>
    </source>
</reference>
<keyword evidence="3" id="KW-0804">Transcription</keyword>
<feature type="compositionally biased region" description="Acidic residues" evidence="7">
    <location>
        <begin position="112"/>
        <end position="132"/>
    </location>
</feature>
<dbReference type="GO" id="GO:0045944">
    <property type="term" value="P:positive regulation of transcription by RNA polymerase II"/>
    <property type="evidence" value="ECO:0007669"/>
    <property type="project" value="EnsemblFungi"/>
</dbReference>
<evidence type="ECO:0000256" key="4">
    <source>
        <dbReference type="ARBA" id="ARBA00023242"/>
    </source>
</evidence>
<feature type="region of interest" description="Disordered" evidence="7">
    <location>
        <begin position="103"/>
        <end position="132"/>
    </location>
</feature>
<dbReference type="EMBL" id="KV454209">
    <property type="protein sequence ID" value="ODQ61139.1"/>
    <property type="molecule type" value="Genomic_DNA"/>
</dbReference>
<dbReference type="InterPro" id="IPR009072">
    <property type="entry name" value="Histone-fold"/>
</dbReference>
<name>A0A1E3P6T5_WICAA</name>
<evidence type="ECO:0000256" key="2">
    <source>
        <dbReference type="ARBA" id="ARBA00023015"/>
    </source>
</evidence>
<feature type="non-terminal residue" evidence="8">
    <location>
        <position position="132"/>
    </location>
</feature>
<dbReference type="STRING" id="683960.A0A1E3P6T5"/>
<keyword evidence="9" id="KW-1185">Reference proteome</keyword>
<dbReference type="PANTHER" id="PTHR11380">
    <property type="entry name" value="TRANSCRIPTION INITIATION FACTOR TFIID/SUPT3-RELATED"/>
    <property type="match status" value="1"/>
</dbReference>
<dbReference type="InterPro" id="IPR003195">
    <property type="entry name" value="TFIID_TAF13"/>
</dbReference>
<comment type="subcellular location">
    <subcellularLocation>
        <location evidence="1">Nucleus</location>
    </subcellularLocation>
</comment>
<comment type="similarity">
    <text evidence="5">Belongs to the TAF13 family.</text>
</comment>
<dbReference type="CDD" id="cd07978">
    <property type="entry name" value="HFD_TAF13"/>
    <property type="match status" value="1"/>
</dbReference>
<dbReference type="GO" id="GO:0046982">
    <property type="term" value="F:protein heterodimerization activity"/>
    <property type="evidence" value="ECO:0007669"/>
    <property type="project" value="InterPro"/>
</dbReference>
<dbReference type="OrthoDB" id="10266074at2759"/>
<evidence type="ECO:0000256" key="3">
    <source>
        <dbReference type="ARBA" id="ARBA00023163"/>
    </source>
</evidence>
<dbReference type="SUPFAM" id="SSF47113">
    <property type="entry name" value="Histone-fold"/>
    <property type="match status" value="1"/>
</dbReference>
<evidence type="ECO:0000313" key="9">
    <source>
        <dbReference type="Proteomes" id="UP000094112"/>
    </source>
</evidence>
<dbReference type="RefSeq" id="XP_019040346.1">
    <property type="nucleotide sequence ID" value="XM_019180725.1"/>
</dbReference>
<gene>
    <name evidence="8" type="ORF">WICANDRAFT_17083</name>
</gene>
<keyword evidence="4" id="KW-0539">Nucleus</keyword>
<organism evidence="8 9">
    <name type="scientific">Wickerhamomyces anomalus (strain ATCC 58044 / CBS 1984 / NCYC 433 / NRRL Y-366-8)</name>
    <name type="common">Yeast</name>
    <name type="synonym">Hansenula anomala</name>
    <dbReference type="NCBI Taxonomy" id="683960"/>
    <lineage>
        <taxon>Eukaryota</taxon>
        <taxon>Fungi</taxon>
        <taxon>Dikarya</taxon>
        <taxon>Ascomycota</taxon>
        <taxon>Saccharomycotina</taxon>
        <taxon>Saccharomycetes</taxon>
        <taxon>Phaffomycetales</taxon>
        <taxon>Wickerhamomycetaceae</taxon>
        <taxon>Wickerhamomyces</taxon>
    </lineage>
</organism>
<dbReference type="Proteomes" id="UP000094112">
    <property type="component" value="Unassembled WGS sequence"/>
</dbReference>
<evidence type="ECO:0000256" key="6">
    <source>
        <dbReference type="ARBA" id="ARBA00040136"/>
    </source>
</evidence>
<dbReference type="PANTHER" id="PTHR11380:SF5">
    <property type="entry name" value="TRANSCRIPTION INITIATION FACTOR TFIID SUBUNIT 13"/>
    <property type="match status" value="1"/>
</dbReference>
<feature type="non-terminal residue" evidence="8">
    <location>
        <position position="1"/>
    </location>
</feature>